<comment type="caution">
    <text evidence="1">The sequence shown here is derived from an EMBL/GenBank/DDBJ whole genome shotgun (WGS) entry which is preliminary data.</text>
</comment>
<organism evidence="1">
    <name type="scientific">marine sediment metagenome</name>
    <dbReference type="NCBI Taxonomy" id="412755"/>
    <lineage>
        <taxon>unclassified sequences</taxon>
        <taxon>metagenomes</taxon>
        <taxon>ecological metagenomes</taxon>
    </lineage>
</organism>
<dbReference type="SUPFAM" id="SSF49464">
    <property type="entry name" value="Carboxypeptidase regulatory domain-like"/>
    <property type="match status" value="1"/>
</dbReference>
<dbReference type="SUPFAM" id="SSF48695">
    <property type="entry name" value="Multiheme cytochromes"/>
    <property type="match status" value="1"/>
</dbReference>
<dbReference type="InterPro" id="IPR036280">
    <property type="entry name" value="Multihaem_cyt_sf"/>
</dbReference>
<dbReference type="Gene3D" id="1.10.1130.10">
    <property type="entry name" value="Flavocytochrome C3, Chain A"/>
    <property type="match status" value="1"/>
</dbReference>
<accession>X0XHS1</accession>
<name>X0XHS1_9ZZZZ</name>
<reference evidence="1" key="1">
    <citation type="journal article" date="2014" name="Front. Microbiol.">
        <title>High frequency of phylogenetically diverse reductive dehalogenase-homologous genes in deep subseafloor sedimentary metagenomes.</title>
        <authorList>
            <person name="Kawai M."/>
            <person name="Futagami T."/>
            <person name="Toyoda A."/>
            <person name="Takaki Y."/>
            <person name="Nishi S."/>
            <person name="Hori S."/>
            <person name="Arai W."/>
            <person name="Tsubouchi T."/>
            <person name="Morono Y."/>
            <person name="Uchiyama I."/>
            <person name="Ito T."/>
            <person name="Fujiyama A."/>
            <person name="Inagaki F."/>
            <person name="Takami H."/>
        </authorList>
    </citation>
    <scope>NUCLEOTIDE SEQUENCE</scope>
    <source>
        <strain evidence="1">Expedition CK06-06</strain>
    </source>
</reference>
<protein>
    <submittedName>
        <fullName evidence="1">Uncharacterized protein</fullName>
    </submittedName>
</protein>
<gene>
    <name evidence="1" type="ORF">S01H1_68960</name>
</gene>
<dbReference type="AlphaFoldDB" id="X0XHS1"/>
<dbReference type="InterPro" id="IPR008969">
    <property type="entry name" value="CarboxyPept-like_regulatory"/>
</dbReference>
<evidence type="ECO:0000313" key="1">
    <source>
        <dbReference type="EMBL" id="GAG36208.1"/>
    </source>
</evidence>
<dbReference type="Gene3D" id="2.60.40.1120">
    <property type="entry name" value="Carboxypeptidase-like, regulatory domain"/>
    <property type="match status" value="1"/>
</dbReference>
<dbReference type="Pfam" id="PF13620">
    <property type="entry name" value="CarboxypepD_reg"/>
    <property type="match status" value="1"/>
</dbReference>
<feature type="non-terminal residue" evidence="1">
    <location>
        <position position="247"/>
    </location>
</feature>
<dbReference type="EMBL" id="BARS01045757">
    <property type="protein sequence ID" value="GAG36208.1"/>
    <property type="molecule type" value="Genomic_DNA"/>
</dbReference>
<proteinExistence type="predicted"/>
<sequence>MLLGGVSADPSGTVGGVVVDADGPVEGATVRIQATTNATTSAADGTFTLGGLTEGITVTVSAWKHTYYCAKVEGVAPPASDITLILRHYQTDDNPDYDWELPITDDPEHSSCAHCKLGVTEIWLENAHAGAGANPRFLSMYNGTDVDGNPGVPPGFVQDFPGTTGNCATCHAPGAAMDAPFATDMNTLTGANTFGVHCDFCHKVADLYLNPATGLPYENAPGVLSMDVRRPYPESERFQLFFGTFDD</sequence>